<keyword evidence="1 4" id="KW-0547">Nucleotide-binding</keyword>
<feature type="binding site" evidence="4">
    <location>
        <begin position="284"/>
        <end position="285"/>
    </location>
    <ligand>
        <name>ATP</name>
        <dbReference type="ChEBI" id="CHEBI:30616"/>
    </ligand>
</feature>
<comment type="caution">
    <text evidence="4">Lacks conserved residue(s) required for the propagation of feature annotation.</text>
</comment>
<reference evidence="7 8" key="1">
    <citation type="submission" date="2019-10" db="EMBL/GenBank/DDBJ databases">
        <title>Extracellular Electron Transfer in a Candidatus Methanoperedens spp. Enrichment Culture.</title>
        <authorList>
            <person name="Berger S."/>
            <person name="Rangel Shaw D."/>
            <person name="Berben T."/>
            <person name="In 'T Zandt M."/>
            <person name="Frank J."/>
            <person name="Reimann J."/>
            <person name="Jetten M.S.M."/>
            <person name="Welte C.U."/>
        </authorList>
    </citation>
    <scope>NUCLEOTIDE SEQUENCE [LARGE SCALE GENOMIC DNA]</scope>
    <source>
        <strain evidence="7">SB12</strain>
    </source>
</reference>
<dbReference type="AlphaFoldDB" id="A0A833M0A2"/>
<dbReference type="InterPro" id="IPR005875">
    <property type="entry name" value="PurK"/>
</dbReference>
<dbReference type="EC" id="6.3.4.18" evidence="4 5"/>
<evidence type="ECO:0000259" key="6">
    <source>
        <dbReference type="PROSITE" id="PS50975"/>
    </source>
</evidence>
<dbReference type="InterPro" id="IPR011761">
    <property type="entry name" value="ATP-grasp"/>
</dbReference>
<keyword evidence="3 4" id="KW-0067">ATP-binding</keyword>
<dbReference type="GO" id="GO:0005829">
    <property type="term" value="C:cytosol"/>
    <property type="evidence" value="ECO:0007669"/>
    <property type="project" value="TreeGrafter"/>
</dbReference>
<dbReference type="InterPro" id="IPR016185">
    <property type="entry name" value="PreATP-grasp_dom_sf"/>
</dbReference>
<feature type="domain" description="ATP-grasp" evidence="6">
    <location>
        <begin position="112"/>
        <end position="314"/>
    </location>
</feature>
<comment type="similarity">
    <text evidence="4 5">Belongs to the PurK/PurT family.</text>
</comment>
<dbReference type="PANTHER" id="PTHR11609">
    <property type="entry name" value="PURINE BIOSYNTHESIS PROTEIN 6/7, PUR6/7"/>
    <property type="match status" value="1"/>
</dbReference>
<dbReference type="HAMAP" id="MF_01928">
    <property type="entry name" value="PurK"/>
    <property type="match status" value="1"/>
</dbReference>
<dbReference type="InterPro" id="IPR003135">
    <property type="entry name" value="ATP-grasp_carboxylate-amine"/>
</dbReference>
<evidence type="ECO:0000256" key="2">
    <source>
        <dbReference type="ARBA" id="ARBA00022755"/>
    </source>
</evidence>
<comment type="caution">
    <text evidence="7">The sequence shown here is derived from an EMBL/GenBank/DDBJ whole genome shotgun (WGS) entry which is preliminary data.</text>
</comment>
<dbReference type="SUPFAM" id="SSF56059">
    <property type="entry name" value="Glutathione synthetase ATP-binding domain-like"/>
    <property type="match status" value="1"/>
</dbReference>
<feature type="binding site" evidence="4">
    <location>
        <position position="207"/>
    </location>
    <ligand>
        <name>ATP</name>
        <dbReference type="ChEBI" id="CHEBI:30616"/>
    </ligand>
</feature>
<feature type="binding site" evidence="4">
    <location>
        <begin position="160"/>
        <end position="166"/>
    </location>
    <ligand>
        <name>ATP</name>
        <dbReference type="ChEBI" id="CHEBI:30616"/>
    </ligand>
</feature>
<evidence type="ECO:0000313" key="8">
    <source>
        <dbReference type="Proteomes" id="UP000460298"/>
    </source>
</evidence>
<feature type="binding site" evidence="4">
    <location>
        <position position="155"/>
    </location>
    <ligand>
        <name>ATP</name>
        <dbReference type="ChEBI" id="CHEBI:30616"/>
    </ligand>
</feature>
<dbReference type="SUPFAM" id="SSF52440">
    <property type="entry name" value="PreATP-grasp domain"/>
    <property type="match status" value="1"/>
</dbReference>
<dbReference type="PANTHER" id="PTHR11609:SF5">
    <property type="entry name" value="PHOSPHORIBOSYLAMINOIMIDAZOLE CARBOXYLASE"/>
    <property type="match status" value="1"/>
</dbReference>
<accession>A0A833M0A2</accession>
<keyword evidence="4 5" id="KW-0436">Ligase</keyword>
<comment type="function">
    <text evidence="4">Catalyzes the ATP-dependent conversion of 5-aminoimidazole ribonucleotide (AIR) and HCO(3)(-) to N5-carboxyaminoimidazole ribonucleotide (N5-CAIR).</text>
</comment>
<feature type="binding site" evidence="4">
    <location>
        <position position="230"/>
    </location>
    <ligand>
        <name>ATP</name>
        <dbReference type="ChEBI" id="CHEBI:30616"/>
    </ligand>
</feature>
<proteinExistence type="inferred from homology"/>
<name>A0A833M0A2_9LEPT</name>
<comment type="subunit">
    <text evidence="4 5">Homodimer.</text>
</comment>
<dbReference type="GO" id="GO:0034028">
    <property type="term" value="F:5-(carboxyamino)imidazole ribonucleotide synthase activity"/>
    <property type="evidence" value="ECO:0007669"/>
    <property type="project" value="UniProtKB-UniRule"/>
</dbReference>
<dbReference type="Pfam" id="PF02222">
    <property type="entry name" value="ATP-grasp"/>
    <property type="match status" value="1"/>
</dbReference>
<evidence type="ECO:0000256" key="1">
    <source>
        <dbReference type="ARBA" id="ARBA00022741"/>
    </source>
</evidence>
<dbReference type="InterPro" id="IPR011054">
    <property type="entry name" value="Rudment_hybrid_motif"/>
</dbReference>
<dbReference type="EMBL" id="WBUI01000001">
    <property type="protein sequence ID" value="KAB2935242.1"/>
    <property type="molecule type" value="Genomic_DNA"/>
</dbReference>
<evidence type="ECO:0000256" key="4">
    <source>
        <dbReference type="HAMAP-Rule" id="MF_01928"/>
    </source>
</evidence>
<dbReference type="NCBIfam" id="NF004679">
    <property type="entry name" value="PRK06019.1-5"/>
    <property type="match status" value="1"/>
</dbReference>
<dbReference type="SUPFAM" id="SSF51246">
    <property type="entry name" value="Rudiment single hybrid motif"/>
    <property type="match status" value="1"/>
</dbReference>
<dbReference type="Gene3D" id="3.30.470.20">
    <property type="entry name" value="ATP-grasp fold, B domain"/>
    <property type="match status" value="1"/>
</dbReference>
<evidence type="ECO:0000256" key="3">
    <source>
        <dbReference type="ARBA" id="ARBA00022840"/>
    </source>
</evidence>
<comment type="pathway">
    <text evidence="4 5">Purine metabolism; IMP biosynthesis via de novo pathway; 5-amino-1-(5-phospho-D-ribosyl)imidazole-4-carboxylate from 5-amino-1-(5-phospho-D-ribosyl)imidazole (N5-CAIR route): step 1/2.</text>
</comment>
<dbReference type="GO" id="GO:0005524">
    <property type="term" value="F:ATP binding"/>
    <property type="evidence" value="ECO:0007669"/>
    <property type="project" value="UniProtKB-UniRule"/>
</dbReference>
<dbReference type="PROSITE" id="PS50975">
    <property type="entry name" value="ATP_GRASP"/>
    <property type="match status" value="1"/>
</dbReference>
<dbReference type="Gene3D" id="3.30.1490.20">
    <property type="entry name" value="ATP-grasp fold, A domain"/>
    <property type="match status" value="1"/>
</dbReference>
<dbReference type="NCBIfam" id="TIGR01161">
    <property type="entry name" value="purK"/>
    <property type="match status" value="1"/>
</dbReference>
<comment type="catalytic activity">
    <reaction evidence="4 5">
        <text>5-amino-1-(5-phospho-beta-D-ribosyl)imidazole + hydrogencarbonate + ATP = 5-carboxyamino-1-(5-phospho-D-ribosyl)imidazole + ADP + phosphate + 2 H(+)</text>
        <dbReference type="Rhea" id="RHEA:19317"/>
        <dbReference type="ChEBI" id="CHEBI:15378"/>
        <dbReference type="ChEBI" id="CHEBI:17544"/>
        <dbReference type="ChEBI" id="CHEBI:30616"/>
        <dbReference type="ChEBI" id="CHEBI:43474"/>
        <dbReference type="ChEBI" id="CHEBI:58730"/>
        <dbReference type="ChEBI" id="CHEBI:137981"/>
        <dbReference type="ChEBI" id="CHEBI:456216"/>
        <dbReference type="EC" id="6.3.4.18"/>
    </reaction>
</comment>
<dbReference type="Pfam" id="PF17769">
    <property type="entry name" value="PurK_C"/>
    <property type="match status" value="1"/>
</dbReference>
<dbReference type="InterPro" id="IPR013815">
    <property type="entry name" value="ATP_grasp_subdomain_1"/>
</dbReference>
<organism evidence="7 8">
    <name type="scientific">Leptonema illini</name>
    <dbReference type="NCBI Taxonomy" id="183"/>
    <lineage>
        <taxon>Bacteria</taxon>
        <taxon>Pseudomonadati</taxon>
        <taxon>Spirochaetota</taxon>
        <taxon>Spirochaetia</taxon>
        <taxon>Leptospirales</taxon>
        <taxon>Leptospiraceae</taxon>
        <taxon>Leptonema</taxon>
    </lineage>
</organism>
<keyword evidence="2 4" id="KW-0658">Purine biosynthesis</keyword>
<dbReference type="InterPro" id="IPR054350">
    <property type="entry name" value="PurT/PurK_preATP-grasp"/>
</dbReference>
<dbReference type="Gene3D" id="3.40.50.20">
    <property type="match status" value="1"/>
</dbReference>
<dbReference type="GO" id="GO:0006189">
    <property type="term" value="P:'de novo' IMP biosynthetic process"/>
    <property type="evidence" value="ECO:0007669"/>
    <property type="project" value="UniProtKB-UniRule"/>
</dbReference>
<dbReference type="Pfam" id="PF22660">
    <property type="entry name" value="RS_preATP-grasp-like"/>
    <property type="match status" value="1"/>
</dbReference>
<dbReference type="GO" id="GO:0004638">
    <property type="term" value="F:phosphoribosylaminoimidazole carboxylase activity"/>
    <property type="evidence" value="ECO:0007669"/>
    <property type="project" value="InterPro"/>
</dbReference>
<protein>
    <recommendedName>
        <fullName evidence="4 5">N5-carboxyaminoimidazole ribonucleotide synthase</fullName>
        <shortName evidence="4 5">N5-CAIR synthase</shortName>
        <ecNumber evidence="4 5">6.3.4.18</ecNumber>
    </recommendedName>
    <alternativeName>
        <fullName evidence="4 5">5-(carboxyamino)imidazole ribonucleotide synthetase</fullName>
    </alternativeName>
</protein>
<gene>
    <name evidence="4 5" type="primary">purK</name>
    <name evidence="7" type="ORF">F9K24_00505</name>
</gene>
<dbReference type="UniPathway" id="UPA00074">
    <property type="reaction ID" value="UER00942"/>
</dbReference>
<dbReference type="GO" id="GO:0046872">
    <property type="term" value="F:metal ion binding"/>
    <property type="evidence" value="ECO:0007669"/>
    <property type="project" value="InterPro"/>
</dbReference>
<sequence length="399" mass="44903">MNRHILPGSTIGIIGGGQLGQMMAHAAQQMGYYVSVLDPDPDAPACRVTDRRIIGRYDDARHIALLRQSCDVITYEFENVDPEPLHTLSDEGYALHPHPRALFIARNRSREKRFAESCGFHCVPFVDGLMLDPTSPQQMQKIVEAAVSLGDTIMKTEEGGYDGKGQLPLRDLSEEQITQRLAEFHTSLGATSAVPVVLEKRMQFRFEFSMIASRFTDGSFRIFPAFENSHRNGILHRTICPAVLPDEELQHCHGSMRRLLSELDYFGVLTVEFFFSEDGHIMFNEMAPRPHNSGHLTIEGCGISQFEQHIRSICGLPPGEPALHRPAGMLNLVAPYRPIAEIADALLKERDCHLHLYGKRQEKAGRKMGHVTVLADSREELIARLDRVEEIVFGRIERL</sequence>
<evidence type="ECO:0000313" key="7">
    <source>
        <dbReference type="EMBL" id="KAB2935242.1"/>
    </source>
</evidence>
<feature type="binding site" evidence="4">
    <location>
        <position position="108"/>
    </location>
    <ligand>
        <name>ATP</name>
        <dbReference type="ChEBI" id="CHEBI:30616"/>
    </ligand>
</feature>
<comment type="function">
    <text evidence="5">Catalyzes the ATP-dependent conversion of 5-aminoimidazole ribonucleotide (AIR) and HCO(3)- to N5-carboxyaminoimidazole ribonucleotide (N5-CAIR).</text>
</comment>
<dbReference type="InterPro" id="IPR040686">
    <property type="entry name" value="PurK_C"/>
</dbReference>
<evidence type="ECO:0000256" key="5">
    <source>
        <dbReference type="RuleBase" id="RU361200"/>
    </source>
</evidence>
<dbReference type="Proteomes" id="UP000460298">
    <property type="component" value="Unassembled WGS sequence"/>
</dbReference>